<dbReference type="EMBL" id="CP040396">
    <property type="protein sequence ID" value="QCT01009.1"/>
    <property type="molecule type" value="Genomic_DNA"/>
</dbReference>
<gene>
    <name evidence="1" type="ORF">E6C60_0284</name>
</gene>
<keyword evidence="2" id="KW-1185">Reference proteome</keyword>
<dbReference type="AlphaFoldDB" id="A0A4P8XLG2"/>
<organism evidence="1 2">
    <name type="scientific">Paenibacillus algicola</name>
    <dbReference type="NCBI Taxonomy" id="2565926"/>
    <lineage>
        <taxon>Bacteria</taxon>
        <taxon>Bacillati</taxon>
        <taxon>Bacillota</taxon>
        <taxon>Bacilli</taxon>
        <taxon>Bacillales</taxon>
        <taxon>Paenibacillaceae</taxon>
        <taxon>Paenibacillus</taxon>
    </lineage>
</organism>
<evidence type="ECO:0000313" key="1">
    <source>
        <dbReference type="EMBL" id="QCT01009.1"/>
    </source>
</evidence>
<sequence length="78" mass="9177">MWVHPNATKHMEEYVKRYTSHSYSINQQALLTSFKSAVDYATKKGIEYNKLVNVRGWELKFSKKEGDILPVIMHAVYR</sequence>
<name>A0A4P8XLG2_9BACL</name>
<evidence type="ECO:0000313" key="2">
    <source>
        <dbReference type="Proteomes" id="UP000300879"/>
    </source>
</evidence>
<protein>
    <submittedName>
        <fullName evidence="1">YwqJA</fullName>
    </submittedName>
</protein>
<reference evidence="1 2" key="1">
    <citation type="submission" date="2019-05" db="EMBL/GenBank/DDBJ databases">
        <authorList>
            <person name="Chen C."/>
        </authorList>
    </citation>
    <scope>NUCLEOTIDE SEQUENCE [LARGE SCALE GENOMIC DNA]</scope>
    <source>
        <strain evidence="1 2">HB172198</strain>
    </source>
</reference>
<accession>A0A4P8XLG2</accession>
<proteinExistence type="predicted"/>
<dbReference type="Proteomes" id="UP000300879">
    <property type="component" value="Chromosome"/>
</dbReference>
<dbReference type="KEGG" id="palo:E6C60_0284"/>